<evidence type="ECO:0000256" key="2">
    <source>
        <dbReference type="SAM" id="SignalP"/>
    </source>
</evidence>
<evidence type="ECO:0000313" key="3">
    <source>
        <dbReference type="EMBL" id="CAK5277814.1"/>
    </source>
</evidence>
<dbReference type="Proteomes" id="UP001295794">
    <property type="component" value="Unassembled WGS sequence"/>
</dbReference>
<evidence type="ECO:0000256" key="1">
    <source>
        <dbReference type="SAM" id="MobiDB-lite"/>
    </source>
</evidence>
<dbReference type="EMBL" id="CAVNYO010000421">
    <property type="protein sequence ID" value="CAK5277814.1"/>
    <property type="molecule type" value="Genomic_DNA"/>
</dbReference>
<keyword evidence="4" id="KW-1185">Reference proteome</keyword>
<reference evidence="3" key="1">
    <citation type="submission" date="2023-11" db="EMBL/GenBank/DDBJ databases">
        <authorList>
            <person name="De Vega J J."/>
            <person name="De Vega J J."/>
        </authorList>
    </citation>
    <scope>NUCLEOTIDE SEQUENCE</scope>
</reference>
<feature type="region of interest" description="Disordered" evidence="1">
    <location>
        <begin position="41"/>
        <end position="70"/>
    </location>
</feature>
<proteinExistence type="predicted"/>
<dbReference type="AlphaFoldDB" id="A0AAD2HJT6"/>
<evidence type="ECO:0008006" key="5">
    <source>
        <dbReference type="Google" id="ProtNLM"/>
    </source>
</evidence>
<sequence>MFALRHFTSLLLLVSTASWLPAPLPSLRPVRSLWSRSVTPASMSSESSSPPGFGCRRAAPNQHSLRPGTRHGLTVGPLIVELEAAIEIAVVALGTVSLSGVGSKSQCAGLLAEIIRISPTLSRMQERGHRAYSRDPHR</sequence>
<feature type="signal peptide" evidence="2">
    <location>
        <begin position="1"/>
        <end position="19"/>
    </location>
</feature>
<keyword evidence="2" id="KW-0732">Signal</keyword>
<organism evidence="3 4">
    <name type="scientific">Mycena citricolor</name>
    <dbReference type="NCBI Taxonomy" id="2018698"/>
    <lineage>
        <taxon>Eukaryota</taxon>
        <taxon>Fungi</taxon>
        <taxon>Dikarya</taxon>
        <taxon>Basidiomycota</taxon>
        <taxon>Agaricomycotina</taxon>
        <taxon>Agaricomycetes</taxon>
        <taxon>Agaricomycetidae</taxon>
        <taxon>Agaricales</taxon>
        <taxon>Marasmiineae</taxon>
        <taxon>Mycenaceae</taxon>
        <taxon>Mycena</taxon>
    </lineage>
</organism>
<protein>
    <recommendedName>
        <fullName evidence="5">Secreted protein</fullName>
    </recommendedName>
</protein>
<evidence type="ECO:0000313" key="4">
    <source>
        <dbReference type="Proteomes" id="UP001295794"/>
    </source>
</evidence>
<gene>
    <name evidence="3" type="ORF">MYCIT1_LOCUS26947</name>
</gene>
<name>A0AAD2HJT6_9AGAR</name>
<accession>A0AAD2HJT6</accession>
<feature type="compositionally biased region" description="Low complexity" evidence="1">
    <location>
        <begin position="41"/>
        <end position="51"/>
    </location>
</feature>
<feature type="chain" id="PRO_5042190125" description="Secreted protein" evidence="2">
    <location>
        <begin position="20"/>
        <end position="138"/>
    </location>
</feature>
<comment type="caution">
    <text evidence="3">The sequence shown here is derived from an EMBL/GenBank/DDBJ whole genome shotgun (WGS) entry which is preliminary data.</text>
</comment>